<feature type="transmembrane region" description="Helical" evidence="7">
    <location>
        <begin position="186"/>
        <end position="208"/>
    </location>
</feature>
<dbReference type="Proteomes" id="UP000639338">
    <property type="component" value="Unassembled WGS sequence"/>
</dbReference>
<feature type="transmembrane region" description="Helical" evidence="7">
    <location>
        <begin position="123"/>
        <end position="140"/>
    </location>
</feature>
<dbReference type="GO" id="GO:0006820">
    <property type="term" value="P:monoatomic anion transport"/>
    <property type="evidence" value="ECO:0007669"/>
    <property type="project" value="TreeGrafter"/>
</dbReference>
<keyword evidence="10" id="KW-1185">Reference proteome</keyword>
<feature type="transmembrane region" description="Helical" evidence="7">
    <location>
        <begin position="824"/>
        <end position="847"/>
    </location>
</feature>
<feature type="transmembrane region" description="Helical" evidence="7">
    <location>
        <begin position="352"/>
        <end position="371"/>
    </location>
</feature>
<feature type="transmembrane region" description="Helical" evidence="7">
    <location>
        <begin position="12"/>
        <end position="39"/>
    </location>
</feature>
<dbReference type="FunFam" id="1.20.1250.20:FF:000003">
    <property type="entry name" value="Solute carrier family 17 member 3"/>
    <property type="match status" value="1"/>
</dbReference>
<keyword evidence="4" id="KW-0769">Symport</keyword>
<feature type="transmembrane region" description="Helical" evidence="7">
    <location>
        <begin position="312"/>
        <end position="331"/>
    </location>
</feature>
<comment type="caution">
    <text evidence="9">The sequence shown here is derived from an EMBL/GenBank/DDBJ whole genome shotgun (WGS) entry which is preliminary data.</text>
</comment>
<dbReference type="InterPro" id="IPR050382">
    <property type="entry name" value="MFS_Na/Anion_cotransporter"/>
</dbReference>
<evidence type="ECO:0000256" key="5">
    <source>
        <dbReference type="ARBA" id="ARBA00022989"/>
    </source>
</evidence>
<keyword evidence="3 7" id="KW-0812">Transmembrane</keyword>
<evidence type="ECO:0000256" key="1">
    <source>
        <dbReference type="ARBA" id="ARBA00004141"/>
    </source>
</evidence>
<dbReference type="AlphaFoldDB" id="A0A834XVD2"/>
<dbReference type="EMBL" id="JACMRX010000004">
    <property type="protein sequence ID" value="KAF7991899.1"/>
    <property type="molecule type" value="Genomic_DNA"/>
</dbReference>
<dbReference type="PANTHER" id="PTHR11662">
    <property type="entry name" value="SOLUTE CARRIER FAMILY 17"/>
    <property type="match status" value="1"/>
</dbReference>
<feature type="transmembrane region" description="Helical" evidence="7">
    <location>
        <begin position="628"/>
        <end position="647"/>
    </location>
</feature>
<evidence type="ECO:0000256" key="4">
    <source>
        <dbReference type="ARBA" id="ARBA00022847"/>
    </source>
</evidence>
<evidence type="ECO:0000256" key="6">
    <source>
        <dbReference type="ARBA" id="ARBA00023136"/>
    </source>
</evidence>
<feature type="domain" description="Major facilitator superfamily (MFS) profile" evidence="8">
    <location>
        <begin position="11"/>
        <end position="469"/>
    </location>
</feature>
<keyword evidence="2" id="KW-0813">Transport</keyword>
<evidence type="ECO:0000313" key="9">
    <source>
        <dbReference type="EMBL" id="KAF7991899.1"/>
    </source>
</evidence>
<feature type="transmembrane region" description="Helical" evidence="7">
    <location>
        <begin position="214"/>
        <end position="233"/>
    </location>
</feature>
<evidence type="ECO:0000313" key="10">
    <source>
        <dbReference type="Proteomes" id="UP000639338"/>
    </source>
</evidence>
<dbReference type="InterPro" id="IPR036259">
    <property type="entry name" value="MFS_trans_sf"/>
</dbReference>
<keyword evidence="5 7" id="KW-1133">Transmembrane helix</keyword>
<evidence type="ECO:0000256" key="2">
    <source>
        <dbReference type="ARBA" id="ARBA00022448"/>
    </source>
</evidence>
<feature type="transmembrane region" description="Helical" evidence="7">
    <location>
        <begin position="859"/>
        <end position="878"/>
    </location>
</feature>
<dbReference type="Pfam" id="PF07690">
    <property type="entry name" value="MFS_1"/>
    <property type="match status" value="2"/>
</dbReference>
<feature type="transmembrane region" description="Helical" evidence="7">
    <location>
        <begin position="562"/>
        <end position="585"/>
    </location>
</feature>
<feature type="transmembrane region" description="Helical" evidence="7">
    <location>
        <begin position="377"/>
        <end position="400"/>
    </location>
</feature>
<dbReference type="InterPro" id="IPR011701">
    <property type="entry name" value="MFS"/>
</dbReference>
<accession>A0A834XVD2</accession>
<feature type="domain" description="Major facilitator superfamily (MFS) profile" evidence="8">
    <location>
        <begin position="460"/>
        <end position="883"/>
    </location>
</feature>
<dbReference type="OrthoDB" id="2985014at2759"/>
<dbReference type="GO" id="GO:0016020">
    <property type="term" value="C:membrane"/>
    <property type="evidence" value="ECO:0007669"/>
    <property type="project" value="UniProtKB-SubCell"/>
</dbReference>
<feature type="transmembrane region" description="Helical" evidence="7">
    <location>
        <begin position="445"/>
        <end position="464"/>
    </location>
</feature>
<dbReference type="Gene3D" id="1.20.1250.20">
    <property type="entry name" value="MFS general substrate transporter like domains"/>
    <property type="match status" value="4"/>
</dbReference>
<name>A0A834XVD2_APHGI</name>
<protein>
    <recommendedName>
        <fullName evidence="8">Major facilitator superfamily (MFS) profile domain-containing protein</fullName>
    </recommendedName>
</protein>
<dbReference type="FunFam" id="1.20.1250.20:FF:000532">
    <property type="entry name" value="SLC (SoLute Carrier) homolog"/>
    <property type="match status" value="1"/>
</dbReference>
<dbReference type="CDD" id="cd17318">
    <property type="entry name" value="MFS_SLC17"/>
    <property type="match status" value="1"/>
</dbReference>
<reference evidence="9 10" key="1">
    <citation type="submission" date="2020-08" db="EMBL/GenBank/DDBJ databases">
        <title>Aphidius gifuensis genome sequencing and assembly.</title>
        <authorList>
            <person name="Du Z."/>
        </authorList>
    </citation>
    <scope>NUCLEOTIDE SEQUENCE [LARGE SCALE GENOMIC DNA]</scope>
    <source>
        <strain evidence="9">YNYX2018</strain>
        <tissue evidence="9">Adults</tissue>
    </source>
</reference>
<feature type="transmembrane region" description="Helical" evidence="7">
    <location>
        <begin position="407"/>
        <end position="433"/>
    </location>
</feature>
<evidence type="ECO:0000256" key="3">
    <source>
        <dbReference type="ARBA" id="ARBA00022692"/>
    </source>
</evidence>
<dbReference type="PANTHER" id="PTHR11662:SF79">
    <property type="entry name" value="NA[+]-DEPENDENT INORGANIC PHOSPHATE COTRANSPORTER, ISOFORM A"/>
    <property type="match status" value="1"/>
</dbReference>
<feature type="transmembrane region" description="Helical" evidence="7">
    <location>
        <begin position="766"/>
        <end position="784"/>
    </location>
</feature>
<feature type="transmembrane region" description="Helical" evidence="7">
    <location>
        <begin position="790"/>
        <end position="812"/>
    </location>
</feature>
<feature type="transmembrane region" description="Helical" evidence="7">
    <location>
        <begin position="271"/>
        <end position="292"/>
    </location>
</feature>
<gene>
    <name evidence="9" type="ORF">HCN44_010700</name>
</gene>
<organism evidence="9 10">
    <name type="scientific">Aphidius gifuensis</name>
    <name type="common">Parasitoid wasp</name>
    <dbReference type="NCBI Taxonomy" id="684658"/>
    <lineage>
        <taxon>Eukaryota</taxon>
        <taxon>Metazoa</taxon>
        <taxon>Ecdysozoa</taxon>
        <taxon>Arthropoda</taxon>
        <taxon>Hexapoda</taxon>
        <taxon>Insecta</taxon>
        <taxon>Pterygota</taxon>
        <taxon>Neoptera</taxon>
        <taxon>Endopterygota</taxon>
        <taxon>Hymenoptera</taxon>
        <taxon>Apocrita</taxon>
        <taxon>Ichneumonoidea</taxon>
        <taxon>Braconidae</taxon>
        <taxon>Aphidiinae</taxon>
        <taxon>Aphidius</taxon>
    </lineage>
</organism>
<dbReference type="GO" id="GO:0015293">
    <property type="term" value="F:symporter activity"/>
    <property type="evidence" value="ECO:0007669"/>
    <property type="project" value="UniProtKB-KW"/>
</dbReference>
<dbReference type="SUPFAM" id="SSF103473">
    <property type="entry name" value="MFS general substrate transporter"/>
    <property type="match status" value="2"/>
</dbReference>
<sequence length="935" mass="104082">MGKELLSCRDVLWILVFCGFAINYVLRINLNLAIVAMIIPRTKAAASAQCITQKNDSTINLNNNSSSIYTLAHQNSHDNITIEKLYDWSEYEQGLALGAYYWLHWLSQLPGGLLARRYGTKKVFGISNLITAVLGLLIPIATKYHLYGLVTIRVVQGLISGVVWPSAHDLCAKWIPPMERSKFVSAYLGSSVGAAITYPLCAFVINWFGWDAAFYVTSLLGIIWFIFWYFLVYDTPKQHPRISDEEKNHIINNIGDSLTNERDVKVPWKKILSSGPLWITTVAHWGGVWGFLTFMTQAPSYFNFVHGWNINATGLLSGMPHVLRMMFSYFYSSFSDWLLRTNKMSLNNVRKLANFVMAGGGALLTLGLSLSGCQPTLAIFFMMTGTAINGAVSAGTLSILVDLSPNFASVLFGFCGLMTAAPGFISPLLVGILTNHQQTIEQWRLVFIIAAINLSISAIVYTIWGTSDVQKWNECGKAQENANQEELEKLKPTNNYEGRFDWTEYEQGLALGAFYWSYWSTHLPGGLLAQKYGTKIIFGGSNLLASLAGLMIPFAIKYHLYAFLLLRVIQGALMGGCVPSMHVLTAKWIPSNERSKFVSAYMGGSVGTAITYPFCAMIIHYFNWEAAFYLTSLLGIIWYCFWLYFVYDSPSQHPRISKIELDYILENTPKSLPNDEKRPVPWIAILTSGPVWVTIMAHWGAIWGFYTLLAQGPTYFSRIHGWNISTTGIISGAPHIFLMIFAYLFGTLSDWLQENKKMTRTGVRKLAMMVCTGVQAIFTIGLAFSGCHSVLAVFFMITGTITTGALSSGSLANFVDLSPNFGSVLLGICGLISNAAGALSPLIVGILTNGNQTVEQWRLVFLIAAANLIFGAVVYQTWGTAEEQTWNNNVKFDHEIGEEMLKLNDKPEKIMIINDNTCSCKEIKNYEKEKEANCK</sequence>
<feature type="transmembrane region" description="Helical" evidence="7">
    <location>
        <begin position="680"/>
        <end position="702"/>
    </location>
</feature>
<dbReference type="PROSITE" id="PS50850">
    <property type="entry name" value="MFS"/>
    <property type="match status" value="2"/>
</dbReference>
<comment type="subcellular location">
    <subcellularLocation>
        <location evidence="1">Membrane</location>
        <topology evidence="1">Multi-pass membrane protein</topology>
    </subcellularLocation>
</comment>
<dbReference type="InterPro" id="IPR020846">
    <property type="entry name" value="MFS_dom"/>
</dbReference>
<evidence type="ECO:0000256" key="7">
    <source>
        <dbReference type="SAM" id="Phobius"/>
    </source>
</evidence>
<evidence type="ECO:0000259" key="8">
    <source>
        <dbReference type="PROSITE" id="PS50850"/>
    </source>
</evidence>
<feature type="transmembrane region" description="Helical" evidence="7">
    <location>
        <begin position="722"/>
        <end position="745"/>
    </location>
</feature>
<keyword evidence="6 7" id="KW-0472">Membrane</keyword>
<feature type="transmembrane region" description="Helical" evidence="7">
    <location>
        <begin position="536"/>
        <end position="556"/>
    </location>
</feature>
<proteinExistence type="predicted"/>
<feature type="transmembrane region" description="Helical" evidence="7">
    <location>
        <begin position="597"/>
        <end position="622"/>
    </location>
</feature>